<dbReference type="RefSeq" id="XP_012572276.1">
    <property type="nucleotide sequence ID" value="XM_012716822.1"/>
</dbReference>
<evidence type="ECO:0000313" key="1">
    <source>
        <dbReference type="Proteomes" id="UP000087171"/>
    </source>
</evidence>
<dbReference type="AlphaFoldDB" id="A0A1S2YFP6"/>
<dbReference type="PANTHER" id="PTHR48206:SF1">
    <property type="entry name" value="CHLOROPLAST SENSOR KINASE, CHLOROPLASTIC"/>
    <property type="match status" value="1"/>
</dbReference>
<sequence>MVLLLSSINTHTHTHTIPLTFTFKPHRHPRHPSCFLQTINANPNSDSDDDPRNNFTTLTLTSTRALASAIRKVSTSPVEFTQRLEKHRSTGLVLPSPDFHTLCLQQLQLFRRIVPEALLSVYVRPAGSYVMDRLELRRVALYPGGDDESEAEGILILVGHFNVPAGLRAAETALSELQVKVVPECKAVVLPMVKHPFVVGFLVAELPLVELETCEKAQSDRSDNHVSAEEVYSLSPFLDLDKKSWEVQRLRVKDEPVGMRNFTSDQRSNAIDISQSLAMAYVMDQKAMLLQQSTWQNNVRMSNLVEQIRGPLSSIQTLSKILSTQTKKSQISYDIVEDILMLGDRLSDVLQQLQDAVYLTKANIMRYNEEAIKKMNGSNHILAESEKTQLLDSSSRDGSANKMNETGVEPFSLSTTAQDIEMPLPPLALAPQRHGIRPCNVSEVLADLVDTIRPLAQNQKRVIELNQFSSPLLAAVEEPALRQAFSNLIEGALLRTRVGGKVGIVSTAAPAGGSLVLIDDDGPDMHYMTQMHSLAPYGQELLAEDMVEDNMTWNFVAGLTIAREILESYGCVVRIISPRIKDAPLGTGGTLIELWLPMEVVKSDV</sequence>
<name>A0A1S2YFP6_CICAR</name>
<dbReference type="eggNOG" id="ENOG502QPUM">
    <property type="taxonomic scope" value="Eukaryota"/>
</dbReference>
<dbReference type="SUPFAM" id="SSF55874">
    <property type="entry name" value="ATPase domain of HSP90 chaperone/DNA topoisomerase II/histidine kinase"/>
    <property type="match status" value="1"/>
</dbReference>
<keyword evidence="2 3" id="KW-0808">Transferase</keyword>
<reference evidence="1" key="1">
    <citation type="journal article" date="2013" name="Nat. Biotechnol.">
        <title>Draft genome sequence of chickpea (Cicer arietinum) provides a resource for trait improvement.</title>
        <authorList>
            <person name="Varshney R.K."/>
            <person name="Song C."/>
            <person name="Saxena R.K."/>
            <person name="Azam S."/>
            <person name="Yu S."/>
            <person name="Sharpe A.G."/>
            <person name="Cannon S."/>
            <person name="Baek J."/>
            <person name="Rosen B.D."/>
            <person name="Tar'an B."/>
            <person name="Millan T."/>
            <person name="Zhang X."/>
            <person name="Ramsay L.D."/>
            <person name="Iwata A."/>
            <person name="Wang Y."/>
            <person name="Nelson W."/>
            <person name="Farmer A.D."/>
            <person name="Gaur P.M."/>
            <person name="Soderlund C."/>
            <person name="Penmetsa R.V."/>
            <person name="Xu C."/>
            <person name="Bharti A.K."/>
            <person name="He W."/>
            <person name="Winter P."/>
            <person name="Zhao S."/>
            <person name="Hane J.K."/>
            <person name="Carrasquilla-Garcia N."/>
            <person name="Condie J.A."/>
            <person name="Upadhyaya H.D."/>
            <person name="Luo M.C."/>
            <person name="Thudi M."/>
            <person name="Gowda C.L."/>
            <person name="Singh N.P."/>
            <person name="Lichtenzveig J."/>
            <person name="Gali K.K."/>
            <person name="Rubio J."/>
            <person name="Nadarajan N."/>
            <person name="Dolezel J."/>
            <person name="Bansal K.C."/>
            <person name="Xu X."/>
            <person name="Edwards D."/>
            <person name="Zhang G."/>
            <person name="Kahl G."/>
            <person name="Gil J."/>
            <person name="Singh K.B."/>
            <person name="Datta S.K."/>
            <person name="Jackson S.A."/>
            <person name="Wang J."/>
            <person name="Cook D.R."/>
        </authorList>
    </citation>
    <scope>NUCLEOTIDE SEQUENCE [LARGE SCALE GENOMIC DNA]</scope>
    <source>
        <strain evidence="1">cv. CDC Frontier</strain>
    </source>
</reference>
<dbReference type="Gene3D" id="3.30.565.10">
    <property type="entry name" value="Histidine kinase-like ATPase, C-terminal domain"/>
    <property type="match status" value="1"/>
</dbReference>
<dbReference type="RefSeq" id="XP_004504127.1">
    <property type="nucleotide sequence ID" value="XM_004504070.2"/>
</dbReference>
<dbReference type="GO" id="GO:0016301">
    <property type="term" value="F:kinase activity"/>
    <property type="evidence" value="ECO:0007669"/>
    <property type="project" value="UniProtKB-KW"/>
</dbReference>
<gene>
    <name evidence="2 3" type="primary">LOC101499283</name>
</gene>
<protein>
    <submittedName>
        <fullName evidence="2">Chloroplast sensor kinase, chloroplastic isoform X1</fullName>
    </submittedName>
    <submittedName>
        <fullName evidence="3">Chloroplast sensor kinase, chloroplastic isoform X2</fullName>
    </submittedName>
</protein>
<dbReference type="KEGG" id="cam:101499283"/>
<evidence type="ECO:0000313" key="3">
    <source>
        <dbReference type="RefSeq" id="XP_012572276.1"/>
    </source>
</evidence>
<keyword evidence="1" id="KW-1185">Reference proteome</keyword>
<dbReference type="GeneID" id="101499283"/>
<dbReference type="PaxDb" id="3827-XP_004504127.1"/>
<dbReference type="InterPro" id="IPR036890">
    <property type="entry name" value="HATPase_C_sf"/>
</dbReference>
<reference evidence="2 3" key="2">
    <citation type="submission" date="2025-04" db="UniProtKB">
        <authorList>
            <consortium name="RefSeq"/>
        </authorList>
    </citation>
    <scope>IDENTIFICATION</scope>
    <source>
        <tissue evidence="2 3">Etiolated seedlings</tissue>
    </source>
</reference>
<organism evidence="1 2">
    <name type="scientific">Cicer arietinum</name>
    <name type="common">Chickpea</name>
    <name type="synonym">Garbanzo</name>
    <dbReference type="NCBI Taxonomy" id="3827"/>
    <lineage>
        <taxon>Eukaryota</taxon>
        <taxon>Viridiplantae</taxon>
        <taxon>Streptophyta</taxon>
        <taxon>Embryophyta</taxon>
        <taxon>Tracheophyta</taxon>
        <taxon>Spermatophyta</taxon>
        <taxon>Magnoliopsida</taxon>
        <taxon>eudicotyledons</taxon>
        <taxon>Gunneridae</taxon>
        <taxon>Pentapetalae</taxon>
        <taxon>rosids</taxon>
        <taxon>fabids</taxon>
        <taxon>Fabales</taxon>
        <taxon>Fabaceae</taxon>
        <taxon>Papilionoideae</taxon>
        <taxon>50 kb inversion clade</taxon>
        <taxon>NPAAA clade</taxon>
        <taxon>Hologalegina</taxon>
        <taxon>IRL clade</taxon>
        <taxon>Cicereae</taxon>
        <taxon>Cicer</taxon>
    </lineage>
</organism>
<dbReference type="InterPro" id="IPR053334">
    <property type="entry name" value="Chloroplast_Sensor_Kinase"/>
</dbReference>
<keyword evidence="2 3" id="KW-0418">Kinase</keyword>
<dbReference type="PANTHER" id="PTHR48206">
    <property type="entry name" value="CHLOROPLAST SENSOR KINASE, CHLOROPLASTIC"/>
    <property type="match status" value="1"/>
</dbReference>
<evidence type="ECO:0000313" key="2">
    <source>
        <dbReference type="RefSeq" id="XP_004504127.1"/>
    </source>
</evidence>
<proteinExistence type="predicted"/>
<accession>A0A1S2YFP6</accession>
<dbReference type="STRING" id="3827.A0A1S2YFP6"/>
<dbReference type="OrthoDB" id="43364at2759"/>
<dbReference type="Proteomes" id="UP000087171">
    <property type="component" value="Chromosome Ca6"/>
</dbReference>